<evidence type="ECO:0000259" key="2">
    <source>
        <dbReference type="Pfam" id="PF03351"/>
    </source>
</evidence>
<organism evidence="3 4">
    <name type="scientific">Nesidiocoris tenuis</name>
    <dbReference type="NCBI Taxonomy" id="355587"/>
    <lineage>
        <taxon>Eukaryota</taxon>
        <taxon>Metazoa</taxon>
        <taxon>Ecdysozoa</taxon>
        <taxon>Arthropoda</taxon>
        <taxon>Hexapoda</taxon>
        <taxon>Insecta</taxon>
        <taxon>Pterygota</taxon>
        <taxon>Neoptera</taxon>
        <taxon>Paraneoptera</taxon>
        <taxon>Hemiptera</taxon>
        <taxon>Heteroptera</taxon>
        <taxon>Panheteroptera</taxon>
        <taxon>Cimicomorpha</taxon>
        <taxon>Miridae</taxon>
        <taxon>Dicyphina</taxon>
        <taxon>Nesidiocoris</taxon>
    </lineage>
</organism>
<keyword evidence="4" id="KW-1185">Reference proteome</keyword>
<dbReference type="Proteomes" id="UP000479000">
    <property type="component" value="Unassembled WGS sequence"/>
</dbReference>
<feature type="compositionally biased region" description="Polar residues" evidence="1">
    <location>
        <begin position="243"/>
        <end position="258"/>
    </location>
</feature>
<sequence>MNLQRRIQLQNRNRSPNQNLNLNQNLSQNLNQNLSLNPNQNLSLNPNPSQNRNQNLSPSQNQSPNPSRNRSQNPSQAHLVGPRQQSSLRNRRLEAKPQTDAIIGWVDKAGRPFMMDTWIVGQTSPRLDASQDVTNIKGKIVDGVTTLSFDRKRDTGDTEQDMLSQNSAWKDYSTANTNYAFEPYEADEKQPHSLDHSNGSSRSTMPLHKPMVAYHHGNGSGSQYADTRSLQRPKGYHHPVERSTYSLPRTQAQVPPPQ</sequence>
<dbReference type="CDD" id="cd09631">
    <property type="entry name" value="DOMON_DOH"/>
    <property type="match status" value="1"/>
</dbReference>
<feature type="compositionally biased region" description="Low complexity" evidence="1">
    <location>
        <begin position="31"/>
        <end position="76"/>
    </location>
</feature>
<feature type="region of interest" description="Disordered" evidence="1">
    <location>
        <begin position="187"/>
        <end position="258"/>
    </location>
</feature>
<name>A0A6H5GKG7_9HEMI</name>
<gene>
    <name evidence="3" type="ORF">NTEN_LOCUS9217</name>
</gene>
<accession>A0A6H5GKG7</accession>
<dbReference type="OrthoDB" id="6623924at2759"/>
<evidence type="ECO:0000313" key="4">
    <source>
        <dbReference type="Proteomes" id="UP000479000"/>
    </source>
</evidence>
<dbReference type="PANTHER" id="PTHR46901">
    <property type="entry name" value="GH04942P"/>
    <property type="match status" value="1"/>
</dbReference>
<feature type="region of interest" description="Disordered" evidence="1">
    <location>
        <begin position="1"/>
        <end position="20"/>
    </location>
</feature>
<dbReference type="AlphaFoldDB" id="A0A6H5GKG7"/>
<feature type="compositionally biased region" description="Polar residues" evidence="1">
    <location>
        <begin position="221"/>
        <end position="230"/>
    </location>
</feature>
<feature type="non-terminal residue" evidence="3">
    <location>
        <position position="258"/>
    </location>
</feature>
<evidence type="ECO:0000313" key="3">
    <source>
        <dbReference type="EMBL" id="CAB0003717.1"/>
    </source>
</evidence>
<dbReference type="PANTHER" id="PTHR46901:SF2">
    <property type="entry name" value="GH04942P"/>
    <property type="match status" value="1"/>
</dbReference>
<dbReference type="Pfam" id="PF03351">
    <property type="entry name" value="DOMON"/>
    <property type="match status" value="1"/>
</dbReference>
<proteinExistence type="predicted"/>
<dbReference type="InterPro" id="IPR045266">
    <property type="entry name" value="DOH_DOMON"/>
</dbReference>
<dbReference type="InterPro" id="IPR005018">
    <property type="entry name" value="DOMON_domain"/>
</dbReference>
<feature type="domain" description="DOMON" evidence="2">
    <location>
        <begin position="98"/>
        <end position="169"/>
    </location>
</feature>
<dbReference type="EMBL" id="CADCXU010013679">
    <property type="protein sequence ID" value="CAB0003717.1"/>
    <property type="molecule type" value="Genomic_DNA"/>
</dbReference>
<evidence type="ECO:0000256" key="1">
    <source>
        <dbReference type="SAM" id="MobiDB-lite"/>
    </source>
</evidence>
<feature type="region of interest" description="Disordered" evidence="1">
    <location>
        <begin position="31"/>
        <end position="95"/>
    </location>
</feature>
<protein>
    <recommendedName>
        <fullName evidence="2">DOMON domain-containing protein</fullName>
    </recommendedName>
</protein>
<reference evidence="3 4" key="1">
    <citation type="submission" date="2020-02" db="EMBL/GenBank/DDBJ databases">
        <authorList>
            <person name="Ferguson B K."/>
        </authorList>
    </citation>
    <scope>NUCLEOTIDE SEQUENCE [LARGE SCALE GENOMIC DNA]</scope>
</reference>